<protein>
    <submittedName>
        <fullName evidence="1">Uncharacterized protein</fullName>
    </submittedName>
</protein>
<dbReference type="AlphaFoldDB" id="A0A9D4XMJ5"/>
<dbReference type="Gene3D" id="3.10.10.10">
    <property type="entry name" value="HIV Type 1 Reverse Transcriptase, subunit A, domain 1"/>
    <property type="match status" value="1"/>
</dbReference>
<dbReference type="Proteomes" id="UP001058974">
    <property type="component" value="Chromosome 4"/>
</dbReference>
<dbReference type="EMBL" id="JAMSHJ010000004">
    <property type="protein sequence ID" value="KAI5423138.1"/>
    <property type="molecule type" value="Genomic_DNA"/>
</dbReference>
<reference evidence="1 2" key="1">
    <citation type="journal article" date="2022" name="Nat. Genet.">
        <title>Improved pea reference genome and pan-genome highlight genomic features and evolutionary characteristics.</title>
        <authorList>
            <person name="Yang T."/>
            <person name="Liu R."/>
            <person name="Luo Y."/>
            <person name="Hu S."/>
            <person name="Wang D."/>
            <person name="Wang C."/>
            <person name="Pandey M.K."/>
            <person name="Ge S."/>
            <person name="Xu Q."/>
            <person name="Li N."/>
            <person name="Li G."/>
            <person name="Huang Y."/>
            <person name="Saxena R.K."/>
            <person name="Ji Y."/>
            <person name="Li M."/>
            <person name="Yan X."/>
            <person name="He Y."/>
            <person name="Liu Y."/>
            <person name="Wang X."/>
            <person name="Xiang C."/>
            <person name="Varshney R.K."/>
            <person name="Ding H."/>
            <person name="Gao S."/>
            <person name="Zong X."/>
        </authorList>
    </citation>
    <scope>NUCLEOTIDE SEQUENCE [LARGE SCALE GENOMIC DNA]</scope>
    <source>
        <strain evidence="1 2">cv. Zhongwan 6</strain>
    </source>
</reference>
<dbReference type="GO" id="GO:0006351">
    <property type="term" value="P:DNA-templated transcription"/>
    <property type="evidence" value="ECO:0007669"/>
    <property type="project" value="InterPro"/>
</dbReference>
<gene>
    <name evidence="1" type="ORF">KIW84_046214</name>
</gene>
<keyword evidence="2" id="KW-1185">Reference proteome</keyword>
<comment type="caution">
    <text evidence="1">The sequence shown here is derived from an EMBL/GenBank/DDBJ whole genome shotgun (WGS) entry which is preliminary data.</text>
</comment>
<proteinExistence type="predicted"/>
<evidence type="ECO:0000313" key="2">
    <source>
        <dbReference type="Proteomes" id="UP001058974"/>
    </source>
</evidence>
<accession>A0A9D4XMJ5</accession>
<dbReference type="Pfam" id="PF12070">
    <property type="entry name" value="SCAI"/>
    <property type="match status" value="1"/>
</dbReference>
<dbReference type="Gramene" id="Psat04G0621400-T3">
    <property type="protein sequence ID" value="KAI5423138.1"/>
    <property type="gene ID" value="KIW84_046214"/>
</dbReference>
<dbReference type="SUPFAM" id="SSF56672">
    <property type="entry name" value="DNA/RNA polymerases"/>
    <property type="match status" value="1"/>
</dbReference>
<organism evidence="1 2">
    <name type="scientific">Pisum sativum</name>
    <name type="common">Garden pea</name>
    <name type="synonym">Lathyrus oleraceus</name>
    <dbReference type="NCBI Taxonomy" id="3888"/>
    <lineage>
        <taxon>Eukaryota</taxon>
        <taxon>Viridiplantae</taxon>
        <taxon>Streptophyta</taxon>
        <taxon>Embryophyta</taxon>
        <taxon>Tracheophyta</taxon>
        <taxon>Spermatophyta</taxon>
        <taxon>Magnoliopsida</taxon>
        <taxon>eudicotyledons</taxon>
        <taxon>Gunneridae</taxon>
        <taxon>Pentapetalae</taxon>
        <taxon>rosids</taxon>
        <taxon>fabids</taxon>
        <taxon>Fabales</taxon>
        <taxon>Fabaceae</taxon>
        <taxon>Papilionoideae</taxon>
        <taxon>50 kb inversion clade</taxon>
        <taxon>NPAAA clade</taxon>
        <taxon>Hologalegina</taxon>
        <taxon>IRL clade</taxon>
        <taxon>Fabeae</taxon>
        <taxon>Lathyrus</taxon>
    </lineage>
</organism>
<dbReference type="InterPro" id="IPR043502">
    <property type="entry name" value="DNA/RNA_pol_sf"/>
</dbReference>
<dbReference type="GO" id="GO:0003714">
    <property type="term" value="F:transcription corepressor activity"/>
    <property type="evidence" value="ECO:0007669"/>
    <property type="project" value="InterPro"/>
</dbReference>
<sequence length="485" mass="54001">MSRPNLVKNITRAEMQLRREKGLCYYCDDKFSMNHKCPNRHYLLLQVEEDEEISHLPDPPDPITQDLNHSGDSAHHLSMNALSGSHGAVLVGNGNSLTTSGYIAFLPVAIQGHTLHIPVYLLPITGADLVLRAPWLKTLGPHIADYNALSIKFYADNTFVTLYGERHKSPSLAHYHHIKRLHHTDAIDASFTLQCRKVEPIEGPSSVPVHPDLTALLSQFDDIFAEPQGLPPERLQDHAIPLIEGSNPVKVRPYRYPHSQKAQIEKMVLEMLNQGSNCIYPSDFLPFTRRPLLLVIDNDNSNAFKVIAEASKGESVAMLLSPSRLPPIASDFSHTSNGSLFTMFLTAPLQAFCLLLGFSGTDIDLDLYNKAEMLLSSSLNNWGLALASSDTLDPVWGQVLGDPFIRRLLLRFIFCQTVLTLYAPVYNKNEFLPTCVPSLPKPVLSPSYSYQSVILHLASIFSATKYFIFSEDVSPETVSTNVDQL</sequence>
<evidence type="ECO:0000313" key="1">
    <source>
        <dbReference type="EMBL" id="KAI5423138.1"/>
    </source>
</evidence>
<name>A0A9D4XMJ5_PEA</name>
<dbReference type="PANTHER" id="PTHR21243">
    <property type="entry name" value="PROTEIN SCAI"/>
    <property type="match status" value="1"/>
</dbReference>
<dbReference type="InterPro" id="IPR022709">
    <property type="entry name" value="SCAI"/>
</dbReference>